<dbReference type="AlphaFoldDB" id="A0A371H6Y3"/>
<dbReference type="EMBL" id="QJKJ01003430">
    <property type="protein sequence ID" value="RDX98564.1"/>
    <property type="molecule type" value="Genomic_DNA"/>
</dbReference>
<keyword evidence="3" id="KW-1185">Reference proteome</keyword>
<gene>
    <name evidence="2" type="ORF">CR513_18505</name>
</gene>
<comment type="caution">
    <text evidence="2">The sequence shown here is derived from an EMBL/GenBank/DDBJ whole genome shotgun (WGS) entry which is preliminary data.</text>
</comment>
<reference evidence="2" key="1">
    <citation type="submission" date="2018-05" db="EMBL/GenBank/DDBJ databases">
        <title>Draft genome of Mucuna pruriens seed.</title>
        <authorList>
            <person name="Nnadi N.E."/>
            <person name="Vos R."/>
            <person name="Hasami M.H."/>
            <person name="Devisetty U.K."/>
            <person name="Aguiy J.C."/>
        </authorList>
    </citation>
    <scope>NUCLEOTIDE SEQUENCE [LARGE SCALE GENOMIC DNA]</scope>
    <source>
        <strain evidence="2">JCA_2017</strain>
    </source>
</reference>
<dbReference type="InterPro" id="IPR041588">
    <property type="entry name" value="Integrase_H2C2"/>
</dbReference>
<accession>A0A371H6Y3</accession>
<dbReference type="OrthoDB" id="1430228at2759"/>
<evidence type="ECO:0000313" key="3">
    <source>
        <dbReference type="Proteomes" id="UP000257109"/>
    </source>
</evidence>
<protein>
    <recommendedName>
        <fullName evidence="1">Integrase zinc-binding domain-containing protein</fullName>
    </recommendedName>
</protein>
<dbReference type="Proteomes" id="UP000257109">
    <property type="component" value="Unassembled WGS sequence"/>
</dbReference>
<feature type="domain" description="Integrase zinc-binding" evidence="1">
    <location>
        <begin position="50"/>
        <end position="76"/>
    </location>
</feature>
<evidence type="ECO:0000313" key="2">
    <source>
        <dbReference type="EMBL" id="RDX98564.1"/>
    </source>
</evidence>
<name>A0A371H6Y3_MUCPR</name>
<sequence length="79" mass="9048">MDPMVEYLKDGKLPADSVRSNKIRKEASKRRRSICGTHIGGRVLAGKIARVGYYWPTLKADCMNYVKRCDKCQRFADSH</sequence>
<dbReference type="Pfam" id="PF17921">
    <property type="entry name" value="Integrase_H2C2"/>
    <property type="match status" value="1"/>
</dbReference>
<evidence type="ECO:0000259" key="1">
    <source>
        <dbReference type="Pfam" id="PF17921"/>
    </source>
</evidence>
<organism evidence="2 3">
    <name type="scientific">Mucuna pruriens</name>
    <name type="common">Velvet bean</name>
    <name type="synonym">Dolichos pruriens</name>
    <dbReference type="NCBI Taxonomy" id="157652"/>
    <lineage>
        <taxon>Eukaryota</taxon>
        <taxon>Viridiplantae</taxon>
        <taxon>Streptophyta</taxon>
        <taxon>Embryophyta</taxon>
        <taxon>Tracheophyta</taxon>
        <taxon>Spermatophyta</taxon>
        <taxon>Magnoliopsida</taxon>
        <taxon>eudicotyledons</taxon>
        <taxon>Gunneridae</taxon>
        <taxon>Pentapetalae</taxon>
        <taxon>rosids</taxon>
        <taxon>fabids</taxon>
        <taxon>Fabales</taxon>
        <taxon>Fabaceae</taxon>
        <taxon>Papilionoideae</taxon>
        <taxon>50 kb inversion clade</taxon>
        <taxon>NPAAA clade</taxon>
        <taxon>indigoferoid/millettioid clade</taxon>
        <taxon>Phaseoleae</taxon>
        <taxon>Mucuna</taxon>
    </lineage>
</organism>
<dbReference type="Gene3D" id="1.10.340.70">
    <property type="match status" value="1"/>
</dbReference>
<feature type="non-terminal residue" evidence="2">
    <location>
        <position position="1"/>
    </location>
</feature>
<proteinExistence type="predicted"/>